<dbReference type="AlphaFoldDB" id="A0AA39Q0W2"/>
<reference evidence="2" key="1">
    <citation type="submission" date="2023-06" db="EMBL/GenBank/DDBJ databases">
        <authorList>
            <consortium name="Lawrence Berkeley National Laboratory"/>
            <person name="Ahrendt S."/>
            <person name="Sahu N."/>
            <person name="Indic B."/>
            <person name="Wong-Bajracharya J."/>
            <person name="Merenyi Z."/>
            <person name="Ke H.-M."/>
            <person name="Monk M."/>
            <person name="Kocsube S."/>
            <person name="Drula E."/>
            <person name="Lipzen A."/>
            <person name="Balint B."/>
            <person name="Henrissat B."/>
            <person name="Andreopoulos B."/>
            <person name="Martin F.M."/>
            <person name="Harder C.B."/>
            <person name="Rigling D."/>
            <person name="Ford K.L."/>
            <person name="Foster G.D."/>
            <person name="Pangilinan J."/>
            <person name="Papanicolaou A."/>
            <person name="Barry K."/>
            <person name="LaButti K."/>
            <person name="Viragh M."/>
            <person name="Koriabine M."/>
            <person name="Yan M."/>
            <person name="Riley R."/>
            <person name="Champramary S."/>
            <person name="Plett K.L."/>
            <person name="Tsai I.J."/>
            <person name="Slot J."/>
            <person name="Sipos G."/>
            <person name="Plett J."/>
            <person name="Nagy L.G."/>
            <person name="Grigoriev I.V."/>
        </authorList>
    </citation>
    <scope>NUCLEOTIDE SEQUENCE</scope>
    <source>
        <strain evidence="2">HWK02</strain>
    </source>
</reference>
<dbReference type="Proteomes" id="UP001175228">
    <property type="component" value="Unassembled WGS sequence"/>
</dbReference>
<evidence type="ECO:0000256" key="1">
    <source>
        <dbReference type="SAM" id="SignalP"/>
    </source>
</evidence>
<dbReference type="EMBL" id="JAUEPU010000021">
    <property type="protein sequence ID" value="KAK0494192.1"/>
    <property type="molecule type" value="Genomic_DNA"/>
</dbReference>
<feature type="chain" id="PRO_5041436550" description="Secreted protein" evidence="1">
    <location>
        <begin position="30"/>
        <end position="84"/>
    </location>
</feature>
<keyword evidence="1" id="KW-0732">Signal</keyword>
<evidence type="ECO:0000313" key="2">
    <source>
        <dbReference type="EMBL" id="KAK0494192.1"/>
    </source>
</evidence>
<feature type="signal peptide" evidence="1">
    <location>
        <begin position="1"/>
        <end position="29"/>
    </location>
</feature>
<keyword evidence="3" id="KW-1185">Reference proteome</keyword>
<organism evidence="2 3">
    <name type="scientific">Armillaria luteobubalina</name>
    <dbReference type="NCBI Taxonomy" id="153913"/>
    <lineage>
        <taxon>Eukaryota</taxon>
        <taxon>Fungi</taxon>
        <taxon>Dikarya</taxon>
        <taxon>Basidiomycota</taxon>
        <taxon>Agaricomycotina</taxon>
        <taxon>Agaricomycetes</taxon>
        <taxon>Agaricomycetidae</taxon>
        <taxon>Agaricales</taxon>
        <taxon>Marasmiineae</taxon>
        <taxon>Physalacriaceae</taxon>
        <taxon>Armillaria</taxon>
    </lineage>
</organism>
<proteinExistence type="predicted"/>
<evidence type="ECO:0008006" key="4">
    <source>
        <dbReference type="Google" id="ProtNLM"/>
    </source>
</evidence>
<protein>
    <recommendedName>
        <fullName evidence="4">Secreted protein</fullName>
    </recommendedName>
</protein>
<evidence type="ECO:0000313" key="3">
    <source>
        <dbReference type="Proteomes" id="UP001175228"/>
    </source>
</evidence>
<comment type="caution">
    <text evidence="2">The sequence shown here is derived from an EMBL/GenBank/DDBJ whole genome shotgun (WGS) entry which is preliminary data.</text>
</comment>
<gene>
    <name evidence="2" type="ORF">EDD18DRAFT_1175881</name>
</gene>
<name>A0AA39Q0W2_9AGAR</name>
<sequence length="84" mass="9033">MFRSFNASLSWRRHCLLKVILSHCSYLQASGVGTPSGTSAGIYGVLSRIASQHFSQLNGCTGGAWLWKIGMLFLQAVTPSVTAT</sequence>
<accession>A0AA39Q0W2</accession>